<sequence length="785" mass="90876">MNIFESIKKYAGIVLDKSLPNHYSMIEENNILGIYNDDFVITKNENFIGIITLEGINYSNLNEDDMLELFLNRLNALNAIDEGVELKIITKRRQYLFNQEYDDIPNEYAKKIINLWEGKEKVFSNQYILIFETKSGNFTSFLEKKKLEMTTSIKEEKNTNFTFINKEIVLKSIIQRVCQTLSDLKPKQLNSIEILRFYAEYINGVYIPFNPSNGILSDSYIASNVSFHKDYFIQDFNTHKTYNRFIAIKSYDCEEITSLTLSNLLHLECQIDIVLSIDPLAKNKAISRIEEKRKRSSSLIKESLVELKELVKTDRIIMQNLSLIVIVREKDKKSLDKISNQIVNIFKNDGLVAVIETINMMPTFFSFFPNRNNLNARKRLQSSKVISSLILFEKEQTGRNKNSWGDMPLSVFKNQSMSPFLFNFHAEEVKNKEYVLGHTMIIGGTGAGKTTLVSFLMMNALKYPINILSLDRLYGMQIMTEFFDGEYNSGEEFYINPFTLDYTPENVSFLSAWLAFLVGINENNPDDISKLSALEKVVKDTYHNLHIQGITPQLSDISEGIVKMEDGFVQMQLQRYLENPLFNKTQDSLSFKNQLTTLNMDFIVNSGKDASLIAYYLFHKMIYEAKENNKGFFMFIDEFKSYTENETMNEKLNLAITQARKVNGVIALAFQDINQLDEVKNASSFIENMGHIILFPTKNIEKIEKHGIILSDIEKEFLTSTSKNDRKILLKNRIDNTSNILDVNLSKLGKYLNIFNSNSNNVKKLKECKKNYPNNWKERYLNAWL</sequence>
<dbReference type="Proteomes" id="UP001177258">
    <property type="component" value="Unassembled WGS sequence"/>
</dbReference>
<dbReference type="EMBL" id="JAUYZK010000003">
    <property type="protein sequence ID" value="MDP2538790.1"/>
    <property type="molecule type" value="Genomic_DNA"/>
</dbReference>
<organism evidence="7 8">
    <name type="scientific">Helicobacter cappadocius</name>
    <dbReference type="NCBI Taxonomy" id="3063998"/>
    <lineage>
        <taxon>Bacteria</taxon>
        <taxon>Pseudomonadati</taxon>
        <taxon>Campylobacterota</taxon>
        <taxon>Epsilonproteobacteria</taxon>
        <taxon>Campylobacterales</taxon>
        <taxon>Helicobacteraceae</taxon>
        <taxon>Helicobacter</taxon>
    </lineage>
</organism>
<evidence type="ECO:0000256" key="2">
    <source>
        <dbReference type="ARBA" id="ARBA00022741"/>
    </source>
</evidence>
<dbReference type="PANTHER" id="PTHR30121">
    <property type="entry name" value="UNCHARACTERIZED PROTEIN YJGR-RELATED"/>
    <property type="match status" value="1"/>
</dbReference>
<dbReference type="InterPro" id="IPR018145">
    <property type="entry name" value="CagE_TrbE_VirB_cntrl_dom"/>
</dbReference>
<evidence type="ECO:0000256" key="1">
    <source>
        <dbReference type="ARBA" id="ARBA00006512"/>
    </source>
</evidence>
<dbReference type="GO" id="GO:0003677">
    <property type="term" value="F:DNA binding"/>
    <property type="evidence" value="ECO:0007669"/>
    <property type="project" value="InterPro"/>
</dbReference>
<dbReference type="InterPro" id="IPR027417">
    <property type="entry name" value="P-loop_NTPase"/>
</dbReference>
<evidence type="ECO:0000313" key="7">
    <source>
        <dbReference type="EMBL" id="MDP2538790.1"/>
    </source>
</evidence>
<evidence type="ECO:0000313" key="9">
    <source>
        <dbReference type="Proteomes" id="UP001240777"/>
    </source>
</evidence>
<evidence type="ECO:0000259" key="5">
    <source>
        <dbReference type="Pfam" id="PF03135"/>
    </source>
</evidence>
<evidence type="ECO:0000256" key="3">
    <source>
        <dbReference type="ARBA" id="ARBA00022840"/>
    </source>
</evidence>
<evidence type="ECO:0000313" key="6">
    <source>
        <dbReference type="EMBL" id="MDO7253084.1"/>
    </source>
</evidence>
<dbReference type="InterPro" id="IPR051162">
    <property type="entry name" value="T4SS_component"/>
</dbReference>
<dbReference type="InterPro" id="IPR002543">
    <property type="entry name" value="FtsK_dom"/>
</dbReference>
<keyword evidence="9" id="KW-1185">Reference proteome</keyword>
<dbReference type="Pfam" id="PF03135">
    <property type="entry name" value="CagE_TrbE_VirB"/>
    <property type="match status" value="1"/>
</dbReference>
<evidence type="ECO:0000259" key="4">
    <source>
        <dbReference type="Pfam" id="PF01580"/>
    </source>
</evidence>
<comment type="caution">
    <text evidence="7">The sequence shown here is derived from an EMBL/GenBank/DDBJ whole genome shotgun (WGS) entry which is preliminary data.</text>
</comment>
<reference evidence="6" key="2">
    <citation type="submission" date="2023-07" db="EMBL/GenBank/DDBJ databases">
        <authorList>
            <person name="Aydin F."/>
            <person name="Tarhane S."/>
            <person name="Saticioglu I.B."/>
            <person name="Karakaya E."/>
            <person name="Abay S."/>
            <person name="Guran O."/>
            <person name="Bozkurt E."/>
            <person name="Uzum N."/>
            <person name="Olgun K."/>
            <person name="Jablonski D."/>
        </authorList>
    </citation>
    <scope>NUCLEOTIDE SEQUENCE</scope>
    <source>
        <strain evidence="6">Faydin-H75</strain>
    </source>
</reference>
<dbReference type="Gene3D" id="3.40.50.300">
    <property type="entry name" value="P-loop containing nucleotide triphosphate hydrolases"/>
    <property type="match status" value="1"/>
</dbReference>
<reference evidence="7 9" key="1">
    <citation type="submission" date="2023-07" db="EMBL/GenBank/DDBJ databases">
        <title>Unpublished Manusciprt.</title>
        <authorList>
            <person name="Aydin F."/>
            <person name="Tarhane S."/>
            <person name="Saticioglu I.B."/>
            <person name="Karakaya E."/>
            <person name="Abay S."/>
            <person name="Guran O."/>
            <person name="Bozkurt E."/>
            <person name="Uzum N."/>
            <person name="Olgun K."/>
            <person name="Jablonski D."/>
        </authorList>
    </citation>
    <scope>NUCLEOTIDE SEQUENCE</scope>
    <source>
        <strain evidence="9">faydin-H75</strain>
        <strain evidence="7">Faydin-H76</strain>
    </source>
</reference>
<dbReference type="Gene3D" id="1.10.8.730">
    <property type="match status" value="1"/>
</dbReference>
<feature type="domain" description="CagE TrbE VirB component of type IV transporter system central" evidence="5">
    <location>
        <begin position="180"/>
        <end position="377"/>
    </location>
</feature>
<proteinExistence type="inferred from homology"/>
<dbReference type="GO" id="GO:0005524">
    <property type="term" value="F:ATP binding"/>
    <property type="evidence" value="ECO:0007669"/>
    <property type="project" value="UniProtKB-KW"/>
</dbReference>
<name>A0AA90TEN1_9HELI</name>
<evidence type="ECO:0000313" key="8">
    <source>
        <dbReference type="Proteomes" id="UP001177258"/>
    </source>
</evidence>
<gene>
    <name evidence="6" type="ORF">Q5I04_04070</name>
    <name evidence="7" type="ORF">Q5I06_03195</name>
</gene>
<comment type="similarity">
    <text evidence="1">Belongs to the TrbE/VirB4 family.</text>
</comment>
<feature type="domain" description="FtsK" evidence="4">
    <location>
        <begin position="397"/>
        <end position="461"/>
    </location>
</feature>
<dbReference type="EMBL" id="JAUPEV010000005">
    <property type="protein sequence ID" value="MDO7253084.1"/>
    <property type="molecule type" value="Genomic_DNA"/>
</dbReference>
<dbReference type="Pfam" id="PF01580">
    <property type="entry name" value="FtsK_SpoIIIE"/>
    <property type="match status" value="1"/>
</dbReference>
<dbReference type="Proteomes" id="UP001240777">
    <property type="component" value="Unassembled WGS sequence"/>
</dbReference>
<dbReference type="RefSeq" id="WP_305516929.1">
    <property type="nucleotide sequence ID" value="NZ_JAUPEV010000005.1"/>
</dbReference>
<dbReference type="PANTHER" id="PTHR30121:SF12">
    <property type="entry name" value="TYPE IV SECRETION SYSTEM PROTEIN CAGE"/>
    <property type="match status" value="1"/>
</dbReference>
<dbReference type="SUPFAM" id="SSF52540">
    <property type="entry name" value="P-loop containing nucleoside triphosphate hydrolases"/>
    <property type="match status" value="1"/>
</dbReference>
<keyword evidence="2" id="KW-0547">Nucleotide-binding</keyword>
<accession>A0AA90TEN1</accession>
<reference evidence="6 8" key="3">
    <citation type="journal article" date="2024" name="Syst. Appl. Microbiol.">
        <title>Helicobacter cappadocius sp. nov., from lizards: The first psychrotrophic Helicobacter species.</title>
        <authorList>
            <person name="Aydin F."/>
            <person name="Tarhane S."/>
            <person name="Karakaya E."/>
            <person name="Abay S."/>
            <person name="Kayman T."/>
            <person name="Guran O."/>
            <person name="Bozkurt E."/>
            <person name="Uzum N."/>
            <person name="Avci A."/>
            <person name="Olgun K."/>
            <person name="Jablonski D."/>
            <person name="Guran C."/>
            <person name="Burcin Saticioglu I."/>
        </authorList>
    </citation>
    <scope>NUCLEOTIDE SEQUENCE [LARGE SCALE GENOMIC DNA]</scope>
    <source>
        <strain evidence="6">Faydin-H75</strain>
        <strain evidence="8">faydin-H76</strain>
    </source>
</reference>
<protein>
    <submittedName>
        <fullName evidence="7">FtsK/SpoIIIE domain-containing protein</fullName>
    </submittedName>
</protein>
<keyword evidence="3" id="KW-0067">ATP-binding</keyword>
<dbReference type="AlphaFoldDB" id="A0AA90TEN1"/>